<name>A0ABP4SBF7_9ACTN</name>
<keyword evidence="2" id="KW-0723">Serine/threonine-protein kinase</keyword>
<keyword evidence="14" id="KW-1185">Reference proteome</keyword>
<dbReference type="PANTHER" id="PTHR43289">
    <property type="entry name" value="MITOGEN-ACTIVATED PROTEIN KINASE KINASE KINASE 20-RELATED"/>
    <property type="match status" value="1"/>
</dbReference>
<feature type="compositionally biased region" description="Gly residues" evidence="9">
    <location>
        <begin position="332"/>
        <end position="346"/>
    </location>
</feature>
<dbReference type="EC" id="2.7.11.1" evidence="1"/>
<evidence type="ECO:0000259" key="11">
    <source>
        <dbReference type="PROSITE" id="PS50011"/>
    </source>
</evidence>
<dbReference type="PANTHER" id="PTHR43289:SF6">
    <property type="entry name" value="SERINE_THREONINE-PROTEIN KINASE NEKL-3"/>
    <property type="match status" value="1"/>
</dbReference>
<dbReference type="Gene3D" id="3.30.200.20">
    <property type="entry name" value="Phosphorylase Kinase, domain 1"/>
    <property type="match status" value="1"/>
</dbReference>
<keyword evidence="7" id="KW-0326">Glycosidase</keyword>
<feature type="compositionally biased region" description="Pro residues" evidence="9">
    <location>
        <begin position="409"/>
        <end position="424"/>
    </location>
</feature>
<evidence type="ECO:0000256" key="10">
    <source>
        <dbReference type="SAM" id="Phobius"/>
    </source>
</evidence>
<dbReference type="PROSITE" id="PS50853">
    <property type="entry name" value="FN3"/>
    <property type="match status" value="1"/>
</dbReference>
<dbReference type="PROSITE" id="PS50011">
    <property type="entry name" value="PROTEIN_KINASE_DOM"/>
    <property type="match status" value="1"/>
</dbReference>
<keyword evidence="7" id="KW-0378">Hydrolase</keyword>
<dbReference type="InterPro" id="IPR000719">
    <property type="entry name" value="Prot_kinase_dom"/>
</dbReference>
<evidence type="ECO:0000313" key="13">
    <source>
        <dbReference type="EMBL" id="GAA1669062.1"/>
    </source>
</evidence>
<sequence>MSLPTPAVPGFRDFEMVAHGSTAFVYRAVQERLDRTVAVKVLLVDDDMTTADSVEKELEATVAVSNHPHIVSIIDTGHTDAGQPFIVMEYCEGGSYSAILKADGPLQVADVLDVGVKIGQALQAAHNADILHRDVKPQNILRGQYGPALADFGIARTAAALAATAAIDKLTPLHASPEALLRQAQTPASDLFSLASSMWHLLAGFAPFANPEGGTDPDTHRQRVTSDEPPPKLPRDDVPEWLESLLVRSLSRDAARRPASCEAFAEELQRNMYGGGVGKAAAPSVIGDVSNEETVYRPEVATRGTRVPLDPFAPVQQPPMPHSEYGNTLGSTAGGMTGGGTGGFGSQLGHSVDPRYAQLNGAPPAAPPVSAAPFSGAPMSAQPFSGAPMSAQPFSGAPASAAPHLAPYSAPPQAPVSMQPPPSPWTAQQAAPPMSAPPESQVFAPPVIGRDGSKQRKTKAYKPAKPVQAKQKDSRSLKGYVYLGLAITVVLALVMTAWLWLILPNRDAGDLDQATTDGQGAPTGVAIESWNEGEVTLAWTAPEGATDTLRYIVFAQRVGDDRAEALNTEGTLETEFTTAGFSPDQDYCFQVSALWSVDEVPMSDPVCTADLAD</sequence>
<evidence type="ECO:0000256" key="2">
    <source>
        <dbReference type="ARBA" id="ARBA00022527"/>
    </source>
</evidence>
<keyword evidence="8" id="KW-0119">Carbohydrate metabolism</keyword>
<keyword evidence="4" id="KW-0547">Nucleotide-binding</keyword>
<evidence type="ECO:0000256" key="7">
    <source>
        <dbReference type="ARBA" id="ARBA00023295"/>
    </source>
</evidence>
<keyword evidence="10" id="KW-0812">Transmembrane</keyword>
<dbReference type="CDD" id="cd14014">
    <property type="entry name" value="STKc_PknB_like"/>
    <property type="match status" value="1"/>
</dbReference>
<feature type="domain" description="Fibronectin type-III" evidence="12">
    <location>
        <begin position="521"/>
        <end position="613"/>
    </location>
</feature>
<evidence type="ECO:0000256" key="5">
    <source>
        <dbReference type="ARBA" id="ARBA00022777"/>
    </source>
</evidence>
<evidence type="ECO:0000313" key="14">
    <source>
        <dbReference type="Proteomes" id="UP001499851"/>
    </source>
</evidence>
<organism evidence="13 14">
    <name type="scientific">Glycomyces endophyticus</name>
    <dbReference type="NCBI Taxonomy" id="480996"/>
    <lineage>
        <taxon>Bacteria</taxon>
        <taxon>Bacillati</taxon>
        <taxon>Actinomycetota</taxon>
        <taxon>Actinomycetes</taxon>
        <taxon>Glycomycetales</taxon>
        <taxon>Glycomycetaceae</taxon>
        <taxon>Glycomyces</taxon>
    </lineage>
</organism>
<feature type="domain" description="Protein kinase" evidence="11">
    <location>
        <begin position="11"/>
        <end position="269"/>
    </location>
</feature>
<feature type="compositionally biased region" description="Low complexity" evidence="9">
    <location>
        <begin position="427"/>
        <end position="441"/>
    </location>
</feature>
<dbReference type="Pfam" id="PF00069">
    <property type="entry name" value="Pkinase"/>
    <property type="match status" value="1"/>
</dbReference>
<proteinExistence type="predicted"/>
<keyword evidence="8" id="KW-0624">Polysaccharide degradation</keyword>
<keyword evidence="5" id="KW-0418">Kinase</keyword>
<keyword evidence="10" id="KW-1133">Transmembrane helix</keyword>
<dbReference type="RefSeq" id="WP_344483527.1">
    <property type="nucleotide sequence ID" value="NZ_BAAAQF010000005.1"/>
</dbReference>
<dbReference type="InterPro" id="IPR003961">
    <property type="entry name" value="FN3_dom"/>
</dbReference>
<dbReference type="SUPFAM" id="SSF49265">
    <property type="entry name" value="Fibronectin type III"/>
    <property type="match status" value="1"/>
</dbReference>
<evidence type="ECO:0000256" key="6">
    <source>
        <dbReference type="ARBA" id="ARBA00022840"/>
    </source>
</evidence>
<accession>A0ABP4SBF7</accession>
<keyword evidence="10" id="KW-0472">Membrane</keyword>
<dbReference type="EMBL" id="BAAAQF010000005">
    <property type="protein sequence ID" value="GAA1669062.1"/>
    <property type="molecule type" value="Genomic_DNA"/>
</dbReference>
<evidence type="ECO:0000256" key="1">
    <source>
        <dbReference type="ARBA" id="ARBA00012513"/>
    </source>
</evidence>
<keyword evidence="6" id="KW-0067">ATP-binding</keyword>
<feature type="transmembrane region" description="Helical" evidence="10">
    <location>
        <begin position="480"/>
        <end position="503"/>
    </location>
</feature>
<feature type="region of interest" description="Disordered" evidence="9">
    <location>
        <begin position="210"/>
        <end position="237"/>
    </location>
</feature>
<feature type="region of interest" description="Disordered" evidence="9">
    <location>
        <begin position="388"/>
        <end position="469"/>
    </location>
</feature>
<evidence type="ECO:0000256" key="8">
    <source>
        <dbReference type="ARBA" id="ARBA00023326"/>
    </source>
</evidence>
<gene>
    <name evidence="13" type="ORF">GCM10009830_13480</name>
</gene>
<dbReference type="InterPro" id="IPR013783">
    <property type="entry name" value="Ig-like_fold"/>
</dbReference>
<evidence type="ECO:0000256" key="4">
    <source>
        <dbReference type="ARBA" id="ARBA00022741"/>
    </source>
</evidence>
<protein>
    <recommendedName>
        <fullName evidence="1">non-specific serine/threonine protein kinase</fullName>
        <ecNumber evidence="1">2.7.11.1</ecNumber>
    </recommendedName>
</protein>
<reference evidence="14" key="1">
    <citation type="journal article" date="2019" name="Int. J. Syst. Evol. Microbiol.">
        <title>The Global Catalogue of Microorganisms (GCM) 10K type strain sequencing project: providing services to taxonomists for standard genome sequencing and annotation.</title>
        <authorList>
            <consortium name="The Broad Institute Genomics Platform"/>
            <consortium name="The Broad Institute Genome Sequencing Center for Infectious Disease"/>
            <person name="Wu L."/>
            <person name="Ma J."/>
        </authorList>
    </citation>
    <scope>NUCLEOTIDE SEQUENCE [LARGE SCALE GENOMIC DNA]</scope>
    <source>
        <strain evidence="14">JCM 16001</strain>
    </source>
</reference>
<dbReference type="SMART" id="SM00220">
    <property type="entry name" value="S_TKc"/>
    <property type="match status" value="1"/>
</dbReference>
<dbReference type="InterPro" id="IPR036116">
    <property type="entry name" value="FN3_sf"/>
</dbReference>
<evidence type="ECO:0000256" key="3">
    <source>
        <dbReference type="ARBA" id="ARBA00022679"/>
    </source>
</evidence>
<evidence type="ECO:0000256" key="9">
    <source>
        <dbReference type="SAM" id="MobiDB-lite"/>
    </source>
</evidence>
<dbReference type="InterPro" id="IPR011009">
    <property type="entry name" value="Kinase-like_dom_sf"/>
</dbReference>
<feature type="region of interest" description="Disordered" evidence="9">
    <location>
        <begin position="308"/>
        <end position="374"/>
    </location>
</feature>
<keyword evidence="3" id="KW-0808">Transferase</keyword>
<dbReference type="CDD" id="cd00063">
    <property type="entry name" value="FN3"/>
    <property type="match status" value="1"/>
</dbReference>
<feature type="compositionally biased region" description="Basic and acidic residues" evidence="9">
    <location>
        <begin position="217"/>
        <end position="237"/>
    </location>
</feature>
<dbReference type="SUPFAM" id="SSF56112">
    <property type="entry name" value="Protein kinase-like (PK-like)"/>
    <property type="match status" value="1"/>
</dbReference>
<dbReference type="Proteomes" id="UP001499851">
    <property type="component" value="Unassembled WGS sequence"/>
</dbReference>
<comment type="caution">
    <text evidence="13">The sequence shown here is derived from an EMBL/GenBank/DDBJ whole genome shotgun (WGS) entry which is preliminary data.</text>
</comment>
<evidence type="ECO:0000259" key="12">
    <source>
        <dbReference type="PROSITE" id="PS50853"/>
    </source>
</evidence>
<dbReference type="SMART" id="SM00060">
    <property type="entry name" value="FN3"/>
    <property type="match status" value="1"/>
</dbReference>
<dbReference type="Gene3D" id="1.10.510.10">
    <property type="entry name" value="Transferase(Phosphotransferase) domain 1"/>
    <property type="match status" value="1"/>
</dbReference>
<dbReference type="Gene3D" id="2.60.40.10">
    <property type="entry name" value="Immunoglobulins"/>
    <property type="match status" value="1"/>
</dbReference>